<evidence type="ECO:0000313" key="2">
    <source>
        <dbReference type="Proteomes" id="UP000005332"/>
    </source>
</evidence>
<dbReference type="EMBL" id="AGBA01000007">
    <property type="protein sequence ID" value="EGY78498.1"/>
    <property type="molecule type" value="Genomic_DNA"/>
</dbReference>
<organism evidence="1 2">
    <name type="scientific">Cutibacterium avidum ATCC 25577</name>
    <dbReference type="NCBI Taxonomy" id="997355"/>
    <lineage>
        <taxon>Bacteria</taxon>
        <taxon>Bacillati</taxon>
        <taxon>Actinomycetota</taxon>
        <taxon>Actinomycetes</taxon>
        <taxon>Propionibacteriales</taxon>
        <taxon>Propionibacteriaceae</taxon>
        <taxon>Cutibacterium</taxon>
    </lineage>
</organism>
<dbReference type="PATRIC" id="fig|997355.3.peg.655"/>
<proteinExistence type="predicted"/>
<evidence type="ECO:0008006" key="3">
    <source>
        <dbReference type="Google" id="ProtNLM"/>
    </source>
</evidence>
<dbReference type="Proteomes" id="UP000005332">
    <property type="component" value="Unassembled WGS sequence"/>
</dbReference>
<evidence type="ECO:0000313" key="1">
    <source>
        <dbReference type="EMBL" id="EGY78498.1"/>
    </source>
</evidence>
<sequence length="127" mass="13395">MLLILRIMQGFGAGAERGRCDGVMKVLLPDSMILDPHLPGGVEAVVYDASSAIPDEHLDAEVLVTWAVPALSGRLYDDPAGRQCAHLGVWNVIITPHSAGGRPLGADELIIKNVTALASGGNFENKL</sequence>
<gene>
    <name evidence="1" type="ORF">HMPREF9153_0667</name>
</gene>
<name>G4CVW0_9ACTN</name>
<dbReference type="AlphaFoldDB" id="G4CVW0"/>
<keyword evidence="2" id="KW-1185">Reference proteome</keyword>
<reference evidence="1 2" key="1">
    <citation type="submission" date="2011-06" db="EMBL/GenBank/DDBJ databases">
        <authorList>
            <person name="Muzny D."/>
            <person name="Qin X."/>
            <person name="Deng J."/>
            <person name="Jiang H."/>
            <person name="Liu Y."/>
            <person name="Qu J."/>
            <person name="Song X.-Z."/>
            <person name="Zhang L."/>
            <person name="Thornton R."/>
            <person name="Coyle M."/>
            <person name="Francisco L."/>
            <person name="Jackson L."/>
            <person name="Javaid M."/>
            <person name="Korchina V."/>
            <person name="Kovar C."/>
            <person name="Mata R."/>
            <person name="Mathew T."/>
            <person name="Ngo R."/>
            <person name="Nguyen L."/>
            <person name="Nguyen N."/>
            <person name="Okwuonu G."/>
            <person name="Ongeri F."/>
            <person name="Pham C."/>
            <person name="Simmons D."/>
            <person name="Wilczek-Boney K."/>
            <person name="Hale W."/>
            <person name="Jakkamsetti A."/>
            <person name="Pham P."/>
            <person name="Ruth R."/>
            <person name="San Lucas F."/>
            <person name="Warren J."/>
            <person name="Zhang J."/>
            <person name="Zhao Z."/>
            <person name="Zhou C."/>
            <person name="Zhu D."/>
            <person name="Lee S."/>
            <person name="Bess C."/>
            <person name="Blankenburg K."/>
            <person name="Forbes L."/>
            <person name="Fu Q."/>
            <person name="Gubbala S."/>
            <person name="Hirani K."/>
            <person name="Jayaseelan J.C."/>
            <person name="Lara F."/>
            <person name="Munidasa M."/>
            <person name="Palculict T."/>
            <person name="Patil S."/>
            <person name="Pu L.-L."/>
            <person name="Saada N."/>
            <person name="Tang L."/>
            <person name="Weissenberger G."/>
            <person name="Zhu Y."/>
            <person name="Hemphill L."/>
            <person name="Shang Y."/>
            <person name="Youmans B."/>
            <person name="Ayvaz T."/>
            <person name="Ross M."/>
            <person name="Santibanez J."/>
            <person name="Aqrawi P."/>
            <person name="Gross S."/>
            <person name="Joshi V."/>
            <person name="Fowler G."/>
            <person name="Nazareth L."/>
            <person name="Reid J."/>
            <person name="Worley K."/>
            <person name="Petrosino J."/>
            <person name="Highlander S."/>
            <person name="Gibbs R."/>
        </authorList>
    </citation>
    <scope>NUCLEOTIDE SEQUENCE [LARGE SCALE GENOMIC DNA]</scope>
    <source>
        <strain evidence="1 2">ATCC 25577</strain>
    </source>
</reference>
<dbReference type="HOGENOM" id="CLU_1968564_0_0_11"/>
<protein>
    <recommendedName>
        <fullName evidence="3">D-isomer specific 2-hydroxyacid dehydrogenase NAD-binding domain-containing protein</fullName>
    </recommendedName>
</protein>
<accession>G4CVW0</accession>
<comment type="caution">
    <text evidence="1">The sequence shown here is derived from an EMBL/GenBank/DDBJ whole genome shotgun (WGS) entry which is preliminary data.</text>
</comment>